<gene>
    <name evidence="7" type="ORF">WICMUC_004683</name>
</gene>
<feature type="compositionally biased region" description="Acidic residues" evidence="5">
    <location>
        <begin position="104"/>
        <end position="120"/>
    </location>
</feature>
<comment type="caution">
    <text evidence="7">The sequence shown here is derived from an EMBL/GenBank/DDBJ whole genome shotgun (WGS) entry which is preliminary data.</text>
</comment>
<accession>A0A9P8TA02</accession>
<keyword evidence="4" id="KW-0653">Protein transport</keyword>
<dbReference type="GO" id="GO:0034058">
    <property type="term" value="P:endosomal vesicle fusion"/>
    <property type="evidence" value="ECO:0007669"/>
    <property type="project" value="TreeGrafter"/>
</dbReference>
<keyword evidence="2" id="KW-0813">Transport</keyword>
<dbReference type="GO" id="GO:0015031">
    <property type="term" value="P:protein transport"/>
    <property type="evidence" value="ECO:0007669"/>
    <property type="project" value="UniProtKB-KW"/>
</dbReference>
<reference evidence="7" key="2">
    <citation type="submission" date="2021-01" db="EMBL/GenBank/DDBJ databases">
        <authorList>
            <person name="Schikora-Tamarit M.A."/>
        </authorList>
    </citation>
    <scope>NUCLEOTIDE SEQUENCE</scope>
    <source>
        <strain evidence="7">CBS6341</strain>
    </source>
</reference>
<dbReference type="PANTHER" id="PTHR12894:SF27">
    <property type="entry name" value="TRANSFORMING GROWTH FACTOR-BETA RECEPTOR-ASSOCIATED PROTEIN 1"/>
    <property type="match status" value="1"/>
</dbReference>
<evidence type="ECO:0000256" key="2">
    <source>
        <dbReference type="ARBA" id="ARBA00022448"/>
    </source>
</evidence>
<dbReference type="InterPro" id="IPR001180">
    <property type="entry name" value="CNH_dom"/>
</dbReference>
<reference evidence="7" key="1">
    <citation type="journal article" date="2021" name="Open Biol.">
        <title>Shared evolutionary footprints suggest mitochondrial oxidative damage underlies multiple complex I losses in fungi.</title>
        <authorList>
            <person name="Schikora-Tamarit M.A."/>
            <person name="Marcet-Houben M."/>
            <person name="Nosek J."/>
            <person name="Gabaldon T."/>
        </authorList>
    </citation>
    <scope>NUCLEOTIDE SEQUENCE</scope>
    <source>
        <strain evidence="7">CBS6341</strain>
    </source>
</reference>
<organism evidence="7 8">
    <name type="scientific">Wickerhamomyces mucosus</name>
    <dbReference type="NCBI Taxonomy" id="1378264"/>
    <lineage>
        <taxon>Eukaryota</taxon>
        <taxon>Fungi</taxon>
        <taxon>Dikarya</taxon>
        <taxon>Ascomycota</taxon>
        <taxon>Saccharomycotina</taxon>
        <taxon>Saccharomycetes</taxon>
        <taxon>Phaffomycetales</taxon>
        <taxon>Wickerhamomycetaceae</taxon>
        <taxon>Wickerhamomyces</taxon>
    </lineage>
</organism>
<evidence type="ECO:0000259" key="6">
    <source>
        <dbReference type="PROSITE" id="PS50219"/>
    </source>
</evidence>
<feature type="compositionally biased region" description="Basic and acidic residues" evidence="5">
    <location>
        <begin position="59"/>
        <end position="75"/>
    </location>
</feature>
<dbReference type="GO" id="GO:0016020">
    <property type="term" value="C:membrane"/>
    <property type="evidence" value="ECO:0007669"/>
    <property type="project" value="TreeGrafter"/>
</dbReference>
<dbReference type="InterPro" id="IPR032914">
    <property type="entry name" value="Vam6/VPS39/TRAP1"/>
</dbReference>
<evidence type="ECO:0000256" key="4">
    <source>
        <dbReference type="ARBA" id="ARBA00022927"/>
    </source>
</evidence>
<name>A0A9P8TA02_9ASCO</name>
<dbReference type="Proteomes" id="UP000769528">
    <property type="component" value="Unassembled WGS sequence"/>
</dbReference>
<keyword evidence="3" id="KW-0963">Cytoplasm</keyword>
<dbReference type="OrthoDB" id="5325112at2759"/>
<evidence type="ECO:0000313" key="8">
    <source>
        <dbReference type="Proteomes" id="UP000769528"/>
    </source>
</evidence>
<feature type="domain" description="CNH" evidence="6">
    <location>
        <begin position="138"/>
        <end position="417"/>
    </location>
</feature>
<comment type="subcellular location">
    <subcellularLocation>
        <location evidence="1">Cytoplasm</location>
    </subcellularLocation>
</comment>
<feature type="region of interest" description="Disordered" evidence="5">
    <location>
        <begin position="1"/>
        <end position="120"/>
    </location>
</feature>
<dbReference type="PROSITE" id="PS50219">
    <property type="entry name" value="CNH"/>
    <property type="match status" value="1"/>
</dbReference>
<dbReference type="GO" id="GO:0006914">
    <property type="term" value="P:autophagy"/>
    <property type="evidence" value="ECO:0007669"/>
    <property type="project" value="TreeGrafter"/>
</dbReference>
<dbReference type="EMBL" id="JAEUBF010001281">
    <property type="protein sequence ID" value="KAH3671386.1"/>
    <property type="molecule type" value="Genomic_DNA"/>
</dbReference>
<evidence type="ECO:0000256" key="5">
    <source>
        <dbReference type="SAM" id="MobiDB-lite"/>
    </source>
</evidence>
<protein>
    <recommendedName>
        <fullName evidence="6">CNH domain-containing protein</fullName>
    </recommendedName>
</protein>
<feature type="compositionally biased region" description="Basic and acidic residues" evidence="5">
    <location>
        <begin position="84"/>
        <end position="103"/>
    </location>
</feature>
<proteinExistence type="predicted"/>
<dbReference type="PANTHER" id="PTHR12894">
    <property type="entry name" value="CNH DOMAIN CONTAINING"/>
    <property type="match status" value="1"/>
</dbReference>
<evidence type="ECO:0000313" key="7">
    <source>
        <dbReference type="EMBL" id="KAH3671386.1"/>
    </source>
</evidence>
<dbReference type="AlphaFoldDB" id="A0A9P8TA02"/>
<dbReference type="GO" id="GO:0005737">
    <property type="term" value="C:cytoplasm"/>
    <property type="evidence" value="ECO:0007669"/>
    <property type="project" value="UniProtKB-SubCell"/>
</dbReference>
<evidence type="ECO:0000256" key="1">
    <source>
        <dbReference type="ARBA" id="ARBA00004496"/>
    </source>
</evidence>
<evidence type="ECO:0000256" key="3">
    <source>
        <dbReference type="ARBA" id="ARBA00022490"/>
    </source>
</evidence>
<sequence length="711" mass="83284">MGSDNDIGNANGVEDQTLDSPVVEEEIPREQEVITVYPIDNIEDSIDRIDTQPVPTNETDTKKEHRDDKKEKNDLETNDDNDNENDKIIHDEINDNEDHKDGDIVDDIDEDGEDEDDDDGDLDSLDVLINFHKIINDKIKISTITNYKDNLYIGTKMGEIYHLINIDLQFILVSKTNLYEDQQNSYSIDRIIALESLNKLMIFSNKAIIFYDFQLSKSKSKNLNDVENIYQDPINGEITIFKINNIKVFNSKLKSIKKIDFENSILGLKFENLVMVLNNQIYDEGPLQCYDLIDLDTSLKIPIHQRDLSINPFIKLLPKKREILITIKLGIPMGVFINENGDTSNSLTLDDNPIDIFISKDQFIIISYPTSIKVYYNLNKGVKLVYTKETHKKMKFASIEGLKGYKIEYYNTKDNKMIEVDIVTNLVTYNNKFIEIFNFDKVQSLIYLNDLDLIKAQMELLETNSIEYQLWLQFLNIITLEKFEIDENIDYKLLLYIMGLEDIEVIIFNLLKDRIYCLKEKLKDNIGFNILFKNKLKELLKTMDHIGIKILFLEKFKDDDQLIKENLLYLKVVSEEESQKLIDWFIVNKKSQLLLEYYKVIGDVKSLKIIYKQLLKGEIHDPKFNKYDKFCISLFKNDLTILEHINDLTYVDINNFSISELIEFLKIYDINQDESFFWNFVKVLVVKENQLKNINNLKKNLLKSKLRNLSK</sequence>
<keyword evidence="8" id="KW-1185">Reference proteome</keyword>